<dbReference type="InterPro" id="IPR011010">
    <property type="entry name" value="DNA_brk_join_enz"/>
</dbReference>
<dbReference type="PROSITE" id="PS51898">
    <property type="entry name" value="TYR_RECOMBINASE"/>
    <property type="match status" value="1"/>
</dbReference>
<keyword evidence="4" id="KW-0238">DNA-binding</keyword>
<name>A0A4P9C9X9_EUBML</name>
<dbReference type="Proteomes" id="UP000218387">
    <property type="component" value="Chromosome"/>
</dbReference>
<evidence type="ECO:0000256" key="3">
    <source>
        <dbReference type="ARBA" id="ARBA00022908"/>
    </source>
</evidence>
<protein>
    <submittedName>
        <fullName evidence="7">Site-specific integrase</fullName>
    </submittedName>
</protein>
<dbReference type="GO" id="GO:0003677">
    <property type="term" value="F:DNA binding"/>
    <property type="evidence" value="ECO:0007669"/>
    <property type="project" value="UniProtKB-KW"/>
</dbReference>
<dbReference type="EMBL" id="CP029487">
    <property type="protein sequence ID" value="QCT71565.1"/>
    <property type="molecule type" value="Genomic_DNA"/>
</dbReference>
<gene>
    <name evidence="7" type="ORF">CPZ25_009570</name>
</gene>
<dbReference type="AlphaFoldDB" id="A0A4P9C9X9"/>
<dbReference type="Gene3D" id="1.10.150.130">
    <property type="match status" value="1"/>
</dbReference>
<sequence length="397" mass="45787">MAGISLAIDIVPCLPLFYNKGIFLPFYIKLKVGINMARKKENKNKKGLVEVKREIGVDYMGGPIRKSFYGKTLKEADEKYLEYMKKNGAIQIDDRMTLERWADVWLETYKEGTVSDTTYKATYVWAVNKLKTRFGGRRMSSIRTIELQRFFKEQSAGSASSVDKIKMVTRAIFKTAFHNEVIPKNPMEDVQIPKGIEAEEKRAYNANEYRKVLNFAKEDPDGVGPFIILKTGLRRGELMALKWSDIDFLHMAVSVNQAARIQDGRCIAGPPKSKKSMRSIPVDKELIQFLSDIGRVRESIYVMGHFRDKKRPKNPDTWKQRHYDKFMERLIEKYPEIPELTPHELRHTFGSILYTSGVDIYRVSKILGHSSVDITTKIYVHTTVEDLRNGIPYENLP</sequence>
<dbReference type="PANTHER" id="PTHR30349:SF64">
    <property type="entry name" value="PROPHAGE INTEGRASE INTD-RELATED"/>
    <property type="match status" value="1"/>
</dbReference>
<dbReference type="PANTHER" id="PTHR30349">
    <property type="entry name" value="PHAGE INTEGRASE-RELATED"/>
    <property type="match status" value="1"/>
</dbReference>
<dbReference type="InterPro" id="IPR013762">
    <property type="entry name" value="Integrase-like_cat_sf"/>
</dbReference>
<keyword evidence="3" id="KW-0229">DNA integration</keyword>
<evidence type="ECO:0000259" key="6">
    <source>
        <dbReference type="PROSITE" id="PS51898"/>
    </source>
</evidence>
<proteinExistence type="inferred from homology"/>
<keyword evidence="8" id="KW-1185">Reference proteome</keyword>
<dbReference type="SUPFAM" id="SSF56349">
    <property type="entry name" value="DNA breaking-rejoining enzymes"/>
    <property type="match status" value="1"/>
</dbReference>
<organism evidence="7 8">
    <name type="scientific">Eubacterium maltosivorans</name>
    <dbReference type="NCBI Taxonomy" id="2041044"/>
    <lineage>
        <taxon>Bacteria</taxon>
        <taxon>Bacillati</taxon>
        <taxon>Bacillota</taxon>
        <taxon>Clostridia</taxon>
        <taxon>Eubacteriales</taxon>
        <taxon>Eubacteriaceae</taxon>
        <taxon>Eubacterium</taxon>
    </lineage>
</organism>
<dbReference type="InterPro" id="IPR010998">
    <property type="entry name" value="Integrase_recombinase_N"/>
</dbReference>
<comment type="similarity">
    <text evidence="2">Belongs to the 'phage' integrase family.</text>
</comment>
<dbReference type="GO" id="GO:0006310">
    <property type="term" value="P:DNA recombination"/>
    <property type="evidence" value="ECO:0007669"/>
    <property type="project" value="UniProtKB-KW"/>
</dbReference>
<evidence type="ECO:0000256" key="5">
    <source>
        <dbReference type="ARBA" id="ARBA00023172"/>
    </source>
</evidence>
<evidence type="ECO:0000313" key="7">
    <source>
        <dbReference type="EMBL" id="QCT71565.1"/>
    </source>
</evidence>
<dbReference type="CDD" id="cd01189">
    <property type="entry name" value="INT_ICEBs1_C_like"/>
    <property type="match status" value="1"/>
</dbReference>
<feature type="domain" description="Tyr recombinase" evidence="6">
    <location>
        <begin position="199"/>
        <end position="392"/>
    </location>
</feature>
<comment type="function">
    <text evidence="1">Site-specific tyrosine recombinase, which acts by catalyzing the cutting and rejoining of the recombining DNA molecules.</text>
</comment>
<dbReference type="GO" id="GO:0015074">
    <property type="term" value="P:DNA integration"/>
    <property type="evidence" value="ECO:0007669"/>
    <property type="project" value="UniProtKB-KW"/>
</dbReference>
<dbReference type="Pfam" id="PF00589">
    <property type="entry name" value="Phage_integrase"/>
    <property type="match status" value="1"/>
</dbReference>
<evidence type="ECO:0000313" key="8">
    <source>
        <dbReference type="Proteomes" id="UP000218387"/>
    </source>
</evidence>
<evidence type="ECO:0000256" key="1">
    <source>
        <dbReference type="ARBA" id="ARBA00003283"/>
    </source>
</evidence>
<evidence type="ECO:0000256" key="4">
    <source>
        <dbReference type="ARBA" id="ARBA00023125"/>
    </source>
</evidence>
<accession>A0A4P9C9X9</accession>
<evidence type="ECO:0000256" key="2">
    <source>
        <dbReference type="ARBA" id="ARBA00008857"/>
    </source>
</evidence>
<dbReference type="Gene3D" id="1.10.443.10">
    <property type="entry name" value="Intergrase catalytic core"/>
    <property type="match status" value="1"/>
</dbReference>
<dbReference type="InterPro" id="IPR050090">
    <property type="entry name" value="Tyrosine_recombinase_XerCD"/>
</dbReference>
<dbReference type="Pfam" id="PF14659">
    <property type="entry name" value="Phage_int_SAM_3"/>
    <property type="match status" value="1"/>
</dbReference>
<dbReference type="InterPro" id="IPR004107">
    <property type="entry name" value="Integrase_SAM-like_N"/>
</dbReference>
<reference evidence="7 8" key="1">
    <citation type="submission" date="2018-05" db="EMBL/GenBank/DDBJ databases">
        <title>Genome comparison of Eubacterium sp.</title>
        <authorList>
            <person name="Feng Y."/>
            <person name="Sanchez-Andrea I."/>
            <person name="Stams A.J.M."/>
            <person name="De Vos W.M."/>
        </authorList>
    </citation>
    <scope>NUCLEOTIDE SEQUENCE [LARGE SCALE GENOMIC DNA]</scope>
    <source>
        <strain evidence="7 8">YI</strain>
    </source>
</reference>
<dbReference type="InterPro" id="IPR002104">
    <property type="entry name" value="Integrase_catalytic"/>
</dbReference>
<dbReference type="KEGG" id="emt:CPZ25_009570"/>
<keyword evidence="5" id="KW-0233">DNA recombination</keyword>